<dbReference type="AlphaFoldDB" id="A0A8T0CKP9"/>
<comment type="caution">
    <text evidence="1">The sequence shown here is derived from an EMBL/GenBank/DDBJ whole genome shotgun (WGS) entry which is preliminary data.</text>
</comment>
<gene>
    <name evidence="1" type="ORF">BT93_L4036</name>
</gene>
<protein>
    <submittedName>
        <fullName evidence="1">Uncharacterized protein</fullName>
    </submittedName>
</protein>
<organism evidence="1 2">
    <name type="scientific">Corymbia citriodora subsp. variegata</name>
    <dbReference type="NCBI Taxonomy" id="360336"/>
    <lineage>
        <taxon>Eukaryota</taxon>
        <taxon>Viridiplantae</taxon>
        <taxon>Streptophyta</taxon>
        <taxon>Embryophyta</taxon>
        <taxon>Tracheophyta</taxon>
        <taxon>Spermatophyta</taxon>
        <taxon>Magnoliopsida</taxon>
        <taxon>eudicotyledons</taxon>
        <taxon>Gunneridae</taxon>
        <taxon>Pentapetalae</taxon>
        <taxon>rosids</taxon>
        <taxon>malvids</taxon>
        <taxon>Myrtales</taxon>
        <taxon>Myrtaceae</taxon>
        <taxon>Myrtoideae</taxon>
        <taxon>Eucalypteae</taxon>
        <taxon>Corymbia</taxon>
    </lineage>
</organism>
<dbReference type="Proteomes" id="UP000806378">
    <property type="component" value="Unassembled WGS sequence"/>
</dbReference>
<evidence type="ECO:0000313" key="1">
    <source>
        <dbReference type="EMBL" id="KAF7846599.1"/>
    </source>
</evidence>
<dbReference type="EMBL" id="MU092449">
    <property type="protein sequence ID" value="KAF7846599.1"/>
    <property type="molecule type" value="Genomic_DNA"/>
</dbReference>
<dbReference type="Gramene" id="rna-gnl|WGS:JABURB|Cocit.L4036.1">
    <property type="protein sequence ID" value="cds-KAF7846599.1"/>
    <property type="gene ID" value="gene-BT93_L4036"/>
</dbReference>
<proteinExistence type="predicted"/>
<sequence>MFFGSTLNTHFRSAFSFATGKCFVSLDSRSSGRCPARSSPRLTASASISGAPSRPLLHLRSRRAGTRRSAAISCRGWSGKPASRSRRAFRSGNPPTEGRFSVLHFLFRLFNVFELSVMSSYESIREVIPLACLLP</sequence>
<keyword evidence="2" id="KW-1185">Reference proteome</keyword>
<evidence type="ECO:0000313" key="2">
    <source>
        <dbReference type="Proteomes" id="UP000806378"/>
    </source>
</evidence>
<name>A0A8T0CKP9_CORYI</name>
<reference evidence="1" key="1">
    <citation type="submission" date="2020-05" db="EMBL/GenBank/DDBJ databases">
        <title>WGS assembly of Corymbia citriodora subspecies variegata.</title>
        <authorList>
            <person name="Barry K."/>
            <person name="Hundley H."/>
            <person name="Shu S."/>
            <person name="Jenkins J."/>
            <person name="Grimwood J."/>
            <person name="Baten A."/>
        </authorList>
    </citation>
    <scope>NUCLEOTIDE SEQUENCE</scope>
    <source>
        <strain evidence="1">CV2-018</strain>
    </source>
</reference>
<accession>A0A8T0CKP9</accession>